<dbReference type="Proteomes" id="UP000694892">
    <property type="component" value="Chromosome 1L"/>
</dbReference>
<dbReference type="Pfam" id="PF00220">
    <property type="entry name" value="Hormone_4"/>
    <property type="match status" value="1"/>
</dbReference>
<proteinExistence type="inferred from homology"/>
<evidence type="ECO:0000256" key="4">
    <source>
        <dbReference type="ARBA" id="ARBA00022685"/>
    </source>
</evidence>
<dbReference type="RefSeq" id="XP_018080935.2">
    <property type="nucleotide sequence ID" value="XM_018225446.2"/>
</dbReference>
<dbReference type="SMART" id="SM00003">
    <property type="entry name" value="NH"/>
    <property type="match status" value="1"/>
</dbReference>
<keyword evidence="4" id="KW-0165">Cleavage on pair of basic residues</keyword>
<sequence>MKRGINRQLGWGKRQLHNISSTKSITSSSSSSLSMKMPEASVPACFLCLLALSSACYIQNCPRGGKRSYPDTELRQCMRCGPGNRGNCFGPNICCGEDMGCYIGTPETFRCVEENFVPSPCEAGGRPCSTGRCAAPGICCSDESCSLDSACLDDESERRRVPLEKNTTVMDGSASDFLLRLMHLANRQQQAKHQYY</sequence>
<dbReference type="InterPro" id="IPR036387">
    <property type="entry name" value="Neurhyp_horm_dom_sf"/>
</dbReference>
<organism evidence="7 8">
    <name type="scientific">Xenopus laevis</name>
    <name type="common">African clawed frog</name>
    <dbReference type="NCBI Taxonomy" id="8355"/>
    <lineage>
        <taxon>Eukaryota</taxon>
        <taxon>Metazoa</taxon>
        <taxon>Chordata</taxon>
        <taxon>Craniata</taxon>
        <taxon>Vertebrata</taxon>
        <taxon>Euteleostomi</taxon>
        <taxon>Amphibia</taxon>
        <taxon>Batrachia</taxon>
        <taxon>Anura</taxon>
        <taxon>Pipoidea</taxon>
        <taxon>Pipidae</taxon>
        <taxon>Xenopodinae</taxon>
        <taxon>Xenopus</taxon>
        <taxon>Xenopus</taxon>
    </lineage>
</organism>
<evidence type="ECO:0000256" key="6">
    <source>
        <dbReference type="ARBA" id="ARBA00023157"/>
    </source>
</evidence>
<evidence type="ECO:0000256" key="5">
    <source>
        <dbReference type="ARBA" id="ARBA00022815"/>
    </source>
</evidence>
<dbReference type="InterPro" id="IPR022423">
    <property type="entry name" value="Neurohypophysial_hormone_CS"/>
</dbReference>
<comment type="subcellular location">
    <subcellularLocation>
        <location evidence="1">Secreted</location>
    </subcellularLocation>
</comment>
<evidence type="ECO:0000256" key="3">
    <source>
        <dbReference type="ARBA" id="ARBA00022525"/>
    </source>
</evidence>
<dbReference type="Gene3D" id="2.60.9.10">
    <property type="entry name" value="Neurohypophysial hormone domain"/>
    <property type="match status" value="1"/>
</dbReference>
<evidence type="ECO:0000313" key="8">
    <source>
        <dbReference type="Proteomes" id="UP000694892"/>
    </source>
</evidence>
<dbReference type="PROSITE" id="PS00264">
    <property type="entry name" value="NEUROHYPOPHYS_HORM"/>
    <property type="match status" value="1"/>
</dbReference>
<dbReference type="PRINTS" id="PR00831">
    <property type="entry name" value="NEUROPHYSIN"/>
</dbReference>
<dbReference type="Pfam" id="PF00184">
    <property type="entry name" value="Hormone_5"/>
    <property type="match status" value="1"/>
</dbReference>
<dbReference type="PANTHER" id="PTHR11681:SF15">
    <property type="entry name" value="VASOTOCIN-NEUROPHYSIN VT"/>
    <property type="match status" value="1"/>
</dbReference>
<dbReference type="AGR" id="Xenbase:XB-GENE-17342965"/>
<dbReference type="Xenbase" id="XB-GENE-17342965">
    <property type="gene designation" value="avp.L"/>
</dbReference>
<dbReference type="KEGG" id="xla:108696258"/>
<dbReference type="InterPro" id="IPR000981">
    <property type="entry name" value="Neurhyp_horm"/>
</dbReference>
<dbReference type="PANTHER" id="PTHR11681">
    <property type="entry name" value="NEUROPHYSIN"/>
    <property type="match status" value="1"/>
</dbReference>
<dbReference type="GO" id="GO:0030141">
    <property type="term" value="C:secretory granule"/>
    <property type="evidence" value="ECO:0007669"/>
    <property type="project" value="TreeGrafter"/>
</dbReference>
<evidence type="ECO:0000256" key="2">
    <source>
        <dbReference type="ARBA" id="ARBA00007369"/>
    </source>
</evidence>
<dbReference type="AlphaFoldDB" id="A0A974DWX2"/>
<evidence type="ECO:0000313" key="9">
    <source>
        <dbReference type="Xenbase" id="XB-GENE-17342965"/>
    </source>
</evidence>
<keyword evidence="6" id="KW-1015">Disulfide bond</keyword>
<gene>
    <name evidence="9" type="primary">avp.L</name>
    <name evidence="7" type="ORF">XELAEV_18004825mg</name>
</gene>
<dbReference type="GO" id="GO:0005185">
    <property type="term" value="F:neurohypophyseal hormone activity"/>
    <property type="evidence" value="ECO:0007669"/>
    <property type="project" value="InterPro"/>
</dbReference>
<reference evidence="8" key="1">
    <citation type="journal article" date="2016" name="Nature">
        <title>Genome evolution in the allotetraploid frog Xenopus laevis.</title>
        <authorList>
            <person name="Session A.M."/>
            <person name="Uno Y."/>
            <person name="Kwon T."/>
            <person name="Chapman J.A."/>
            <person name="Toyoda A."/>
            <person name="Takahashi S."/>
            <person name="Fukui A."/>
            <person name="Hikosaka A."/>
            <person name="Suzuki A."/>
            <person name="Kondo M."/>
            <person name="van Heeringen S.J."/>
            <person name="Quigley I."/>
            <person name="Heinz S."/>
            <person name="Ogino H."/>
            <person name="Ochi H."/>
            <person name="Hellsten U."/>
            <person name="Lyons J.B."/>
            <person name="Simakov O."/>
            <person name="Putnam N."/>
            <person name="Stites J."/>
            <person name="Kuroki Y."/>
            <person name="Tanaka T."/>
            <person name="Michiue T."/>
            <person name="Watanabe M."/>
            <person name="Bogdanovic O."/>
            <person name="Lister R."/>
            <person name="Georgiou G."/>
            <person name="Paranjpe S.S."/>
            <person name="van Kruijsbergen I."/>
            <person name="Shu S."/>
            <person name="Carlson J."/>
            <person name="Kinoshita T."/>
            <person name="Ohta Y."/>
            <person name="Mawaribuchi S."/>
            <person name="Jenkins J."/>
            <person name="Grimwood J."/>
            <person name="Schmutz J."/>
            <person name="Mitros T."/>
            <person name="Mozaffari S.V."/>
            <person name="Suzuki Y."/>
            <person name="Haramoto Y."/>
            <person name="Yamamoto T.S."/>
            <person name="Takagi C."/>
            <person name="Heald R."/>
            <person name="Miller K."/>
            <person name="Haudenschild C."/>
            <person name="Kitzman J."/>
            <person name="Nakayama T."/>
            <person name="Izutsu Y."/>
            <person name="Robert J."/>
            <person name="Fortriede J."/>
            <person name="Burns K."/>
            <person name="Lotay V."/>
            <person name="Karimi K."/>
            <person name="Yasuoka Y."/>
            <person name="Dichmann D.S."/>
            <person name="Flajnik M.F."/>
            <person name="Houston D.W."/>
            <person name="Shendure J."/>
            <person name="DuPasquier L."/>
            <person name="Vize P.D."/>
            <person name="Zorn A.M."/>
            <person name="Ito M."/>
            <person name="Marcotte E.M."/>
            <person name="Wallingford J.B."/>
            <person name="Ito Y."/>
            <person name="Asashima M."/>
            <person name="Ueno N."/>
            <person name="Matsuda Y."/>
            <person name="Veenstra G.J."/>
            <person name="Fujiyama A."/>
            <person name="Harland R.M."/>
            <person name="Taira M."/>
            <person name="Rokhsar D.S."/>
        </authorList>
    </citation>
    <scope>NUCLEOTIDE SEQUENCE [LARGE SCALE GENOMIC DNA]</scope>
    <source>
        <strain evidence="8">J</strain>
    </source>
</reference>
<dbReference type="EMBL" id="CM004466">
    <property type="protein sequence ID" value="OCT99025.1"/>
    <property type="molecule type" value="Genomic_DNA"/>
</dbReference>
<dbReference type="GO" id="GO:0005615">
    <property type="term" value="C:extracellular space"/>
    <property type="evidence" value="ECO:0007669"/>
    <property type="project" value="TreeGrafter"/>
</dbReference>
<dbReference type="FunFam" id="2.60.9.10:FF:000001">
    <property type="entry name" value="oxytocin-neurophysin 1"/>
    <property type="match status" value="1"/>
</dbReference>
<keyword evidence="5" id="KW-0027">Amidation</keyword>
<evidence type="ECO:0000256" key="1">
    <source>
        <dbReference type="ARBA" id="ARBA00004613"/>
    </source>
</evidence>
<dbReference type="SUPFAM" id="SSF49606">
    <property type="entry name" value="Neurophysin II"/>
    <property type="match status" value="1"/>
</dbReference>
<dbReference type="GeneID" id="108696258"/>
<dbReference type="OMA" id="CMTEPEC"/>
<accession>A0A974DWX2</accession>
<evidence type="ECO:0000313" key="7">
    <source>
        <dbReference type="EMBL" id="OCT99025.1"/>
    </source>
</evidence>
<protein>
    <submittedName>
        <fullName evidence="7">Uncharacterized protein</fullName>
    </submittedName>
</protein>
<dbReference type="OrthoDB" id="10056056at2759"/>
<comment type="similarity">
    <text evidence="2">Belongs to the vasopressin/oxytocin family.</text>
</comment>
<dbReference type="CTD" id="108696258"/>
<name>A0A974DWX2_XENLA</name>
<keyword evidence="3" id="KW-0964">Secreted</keyword>